<dbReference type="PANTHER" id="PTHR15955">
    <property type="entry name" value="RWD DOMAIN CONTAINING PROTEIN 2"/>
    <property type="match status" value="1"/>
</dbReference>
<evidence type="ECO:0000313" key="2">
    <source>
        <dbReference type="EMBL" id="GIY33471.1"/>
    </source>
</evidence>
<dbReference type="InterPro" id="IPR010541">
    <property type="entry name" value="Prp3_C"/>
</dbReference>
<dbReference type="EMBL" id="BPLQ01007944">
    <property type="protein sequence ID" value="GIY33471.1"/>
    <property type="molecule type" value="Genomic_DNA"/>
</dbReference>
<dbReference type="InterPro" id="IPR059181">
    <property type="entry name" value="RWDD2A-B_C"/>
</dbReference>
<keyword evidence="3" id="KW-1185">Reference proteome</keyword>
<dbReference type="CDD" id="cd23829">
    <property type="entry name" value="RWD_RWDD2"/>
    <property type="match status" value="1"/>
</dbReference>
<evidence type="ECO:0000313" key="3">
    <source>
        <dbReference type="Proteomes" id="UP001054837"/>
    </source>
</evidence>
<dbReference type="AlphaFoldDB" id="A0AAV4SJU9"/>
<dbReference type="PANTHER" id="PTHR15955:SF8">
    <property type="entry name" value="RWD DOMAIN-CONTAINING PROTEIN 2B-RELATED"/>
    <property type="match status" value="1"/>
</dbReference>
<evidence type="ECO:0000259" key="1">
    <source>
        <dbReference type="PROSITE" id="PS50908"/>
    </source>
</evidence>
<proteinExistence type="predicted"/>
<dbReference type="PIRSF" id="PIRSF038021">
    <property type="entry name" value="UCP038021_RWDD2"/>
    <property type="match status" value="1"/>
</dbReference>
<dbReference type="InterPro" id="IPR016135">
    <property type="entry name" value="UBQ-conjugating_enzyme/RWD"/>
</dbReference>
<gene>
    <name evidence="2" type="primary">RWDD2A</name>
    <name evidence="2" type="ORF">CDAR_474171</name>
</gene>
<dbReference type="Gene3D" id="3.10.110.10">
    <property type="entry name" value="Ubiquitin Conjugating Enzyme"/>
    <property type="match status" value="1"/>
</dbReference>
<dbReference type="Proteomes" id="UP001054837">
    <property type="component" value="Unassembled WGS sequence"/>
</dbReference>
<organism evidence="2 3">
    <name type="scientific">Caerostris darwini</name>
    <dbReference type="NCBI Taxonomy" id="1538125"/>
    <lineage>
        <taxon>Eukaryota</taxon>
        <taxon>Metazoa</taxon>
        <taxon>Ecdysozoa</taxon>
        <taxon>Arthropoda</taxon>
        <taxon>Chelicerata</taxon>
        <taxon>Arachnida</taxon>
        <taxon>Araneae</taxon>
        <taxon>Araneomorphae</taxon>
        <taxon>Entelegynae</taxon>
        <taxon>Araneoidea</taxon>
        <taxon>Araneidae</taxon>
        <taxon>Caerostris</taxon>
    </lineage>
</organism>
<dbReference type="SUPFAM" id="SSF54495">
    <property type="entry name" value="UBC-like"/>
    <property type="match status" value="1"/>
</dbReference>
<name>A0AAV4SJU9_9ARAC</name>
<dbReference type="SMART" id="SM00591">
    <property type="entry name" value="RWD"/>
    <property type="match status" value="1"/>
</dbReference>
<comment type="caution">
    <text evidence="2">The sequence shown here is derived from an EMBL/GenBank/DDBJ whole genome shotgun (WGS) entry which is preliminary data.</text>
</comment>
<dbReference type="Pfam" id="PF06544">
    <property type="entry name" value="Prp3_C"/>
    <property type="match status" value="1"/>
</dbReference>
<dbReference type="InterPro" id="IPR017359">
    <property type="entry name" value="Phi-like"/>
</dbReference>
<dbReference type="CDD" id="cd24163">
    <property type="entry name" value="RWDD2_C"/>
    <property type="match status" value="1"/>
</dbReference>
<protein>
    <submittedName>
        <fullName evidence="2">RWD domain-containing protein 2A</fullName>
    </submittedName>
</protein>
<accession>A0AAV4SJU9</accession>
<dbReference type="InterPro" id="IPR006575">
    <property type="entry name" value="RWD_dom"/>
</dbReference>
<sequence length="301" mass="35140">MEKLINENDKVSENFELQLSEVEMLSSMYPSTSEFNITDPSVLADMRMYISGKKNKLPLELHFIIILDIQECNAKLDVNVTLPLNYPMVKPLISIISIKLNRHQHKELNQALHQYIESLEESELCIFSVITWLTENAQSYFSLQPSEVAADKSLDSPISSKEIFCRMWIYSHHIYSKFKRRDILELAQQLKLTGFSLPGKPGLICCEGTKKDCYEFYHQLKLMSWKKLSKVKEEIEELSESRAQNFRRFEDFQEISFSVRRGPAKEYHMDMGQFLKYLEDHNSGYAFHDLFGIEAHISSNK</sequence>
<dbReference type="Pfam" id="PF05773">
    <property type="entry name" value="RWD"/>
    <property type="match status" value="1"/>
</dbReference>
<feature type="domain" description="RWD" evidence="1">
    <location>
        <begin position="20"/>
        <end position="140"/>
    </location>
</feature>
<reference evidence="2 3" key="1">
    <citation type="submission" date="2021-06" db="EMBL/GenBank/DDBJ databases">
        <title>Caerostris darwini draft genome.</title>
        <authorList>
            <person name="Kono N."/>
            <person name="Arakawa K."/>
        </authorList>
    </citation>
    <scope>NUCLEOTIDE SEQUENCE [LARGE SCALE GENOMIC DNA]</scope>
</reference>
<dbReference type="PROSITE" id="PS50908">
    <property type="entry name" value="RWD"/>
    <property type="match status" value="1"/>
</dbReference>